<dbReference type="Proteomes" id="UP000623010">
    <property type="component" value="Unassembled WGS sequence"/>
</dbReference>
<evidence type="ECO:0008006" key="4">
    <source>
        <dbReference type="Google" id="ProtNLM"/>
    </source>
</evidence>
<dbReference type="EMBL" id="BMWH01000012">
    <property type="protein sequence ID" value="GGZ92313.1"/>
    <property type="molecule type" value="Genomic_DNA"/>
</dbReference>
<keyword evidence="3" id="KW-1185">Reference proteome</keyword>
<evidence type="ECO:0000313" key="2">
    <source>
        <dbReference type="EMBL" id="GGZ92313.1"/>
    </source>
</evidence>
<organism evidence="2 3">
    <name type="scientific">Streptomyces echinoruber</name>
    <dbReference type="NCBI Taxonomy" id="68898"/>
    <lineage>
        <taxon>Bacteria</taxon>
        <taxon>Bacillati</taxon>
        <taxon>Actinomycetota</taxon>
        <taxon>Actinomycetes</taxon>
        <taxon>Kitasatosporales</taxon>
        <taxon>Streptomycetaceae</taxon>
        <taxon>Streptomyces</taxon>
    </lineage>
</organism>
<gene>
    <name evidence="2" type="ORF">GCM10010389_33680</name>
</gene>
<evidence type="ECO:0000256" key="1">
    <source>
        <dbReference type="SAM" id="MobiDB-lite"/>
    </source>
</evidence>
<reference evidence="2" key="2">
    <citation type="submission" date="2020-09" db="EMBL/GenBank/DDBJ databases">
        <authorList>
            <person name="Sun Q."/>
            <person name="Ohkuma M."/>
        </authorList>
    </citation>
    <scope>NUCLEOTIDE SEQUENCE</scope>
    <source>
        <strain evidence="2">JCM 5016</strain>
    </source>
</reference>
<reference evidence="2" key="1">
    <citation type="journal article" date="2014" name="Int. J. Syst. Evol. Microbiol.">
        <title>Complete genome sequence of Corynebacterium casei LMG S-19264T (=DSM 44701T), isolated from a smear-ripened cheese.</title>
        <authorList>
            <consortium name="US DOE Joint Genome Institute (JGI-PGF)"/>
            <person name="Walter F."/>
            <person name="Albersmeier A."/>
            <person name="Kalinowski J."/>
            <person name="Ruckert C."/>
        </authorList>
    </citation>
    <scope>NUCLEOTIDE SEQUENCE</scope>
    <source>
        <strain evidence="2">JCM 5016</strain>
    </source>
</reference>
<comment type="caution">
    <text evidence="2">The sequence shown here is derived from an EMBL/GenBank/DDBJ whole genome shotgun (WGS) entry which is preliminary data.</text>
</comment>
<dbReference type="RefSeq" id="WP_190058231.1">
    <property type="nucleotide sequence ID" value="NZ_BMWH01000012.1"/>
</dbReference>
<sequence length="162" mass="18341">MLELLDAHRLDARFLRRVAAQGPQTFGDDLVRRARQRQERTAAGVTRRITLARQAADWLRRDGAGQPLVLLKDFTLYGRTGDPAHLRRSGDLDVVSDEPQQWADTLTREGFVPEGELDTLDEYCRLRSPDGHQVEVHSHVRVPRLPDGVHPSDCDPRLHPGD</sequence>
<feature type="compositionally biased region" description="Basic and acidic residues" evidence="1">
    <location>
        <begin position="150"/>
        <end position="162"/>
    </location>
</feature>
<accession>A0A918RD42</accession>
<feature type="region of interest" description="Disordered" evidence="1">
    <location>
        <begin position="143"/>
        <end position="162"/>
    </location>
</feature>
<dbReference type="AlphaFoldDB" id="A0A918RD42"/>
<proteinExistence type="predicted"/>
<protein>
    <recommendedName>
        <fullName evidence="4">Nucleotidyltransferase family protein</fullName>
    </recommendedName>
</protein>
<evidence type="ECO:0000313" key="3">
    <source>
        <dbReference type="Proteomes" id="UP000623010"/>
    </source>
</evidence>
<name>A0A918RD42_9ACTN</name>